<evidence type="ECO:0000313" key="3">
    <source>
        <dbReference type="Proteomes" id="UP000188184"/>
    </source>
</evidence>
<keyword evidence="1" id="KW-0472">Membrane</keyword>
<dbReference type="AlphaFoldDB" id="A0A1Q2KVT1"/>
<reference evidence="2 3" key="1">
    <citation type="submission" date="2017-02" db="EMBL/GenBank/DDBJ databases">
        <title>The complete genomic sequence of a novel cold adapted crude oil-degrading bacterium Planococcus qaidamina Y42.</title>
        <authorList>
            <person name="Yang R."/>
        </authorList>
    </citation>
    <scope>NUCLEOTIDE SEQUENCE [LARGE SCALE GENOMIC DNA]</scope>
    <source>
        <strain evidence="2 3">Y42</strain>
    </source>
</reference>
<keyword evidence="3" id="KW-1185">Reference proteome</keyword>
<keyword evidence="1" id="KW-1133">Transmembrane helix</keyword>
<evidence type="ECO:0000313" key="2">
    <source>
        <dbReference type="EMBL" id="AQQ52299.1"/>
    </source>
</evidence>
<dbReference type="RefSeq" id="WP_077588178.1">
    <property type="nucleotide sequence ID" value="NZ_CP019640.1"/>
</dbReference>
<proteinExistence type="predicted"/>
<sequence>MDTLIQLRDFVYIAFFISAFLLSWRLGVITLKKRHSLGLAIFVSLLSSALILLPGGFFASAAEPDLIGQGLVPFVFQLVFILIGIINMAILLTKKYSRRKAGPAS</sequence>
<organism evidence="2 3">
    <name type="scientific">Planococcus lenghuensis</name>
    <dbReference type="NCBI Taxonomy" id="2213202"/>
    <lineage>
        <taxon>Bacteria</taxon>
        <taxon>Bacillati</taxon>
        <taxon>Bacillota</taxon>
        <taxon>Bacilli</taxon>
        <taxon>Bacillales</taxon>
        <taxon>Caryophanaceae</taxon>
        <taxon>Planococcus</taxon>
    </lineage>
</organism>
<feature type="transmembrane region" description="Helical" evidence="1">
    <location>
        <begin position="38"/>
        <end position="59"/>
    </location>
</feature>
<keyword evidence="1" id="KW-0812">Transmembrane</keyword>
<evidence type="ECO:0000256" key="1">
    <source>
        <dbReference type="SAM" id="Phobius"/>
    </source>
</evidence>
<name>A0A1Q2KVT1_9BACL</name>
<dbReference type="EMBL" id="CP019640">
    <property type="protein sequence ID" value="AQQ52299.1"/>
    <property type="molecule type" value="Genomic_DNA"/>
</dbReference>
<gene>
    <name evidence="2" type="ORF">B0X71_03690</name>
</gene>
<protein>
    <submittedName>
        <fullName evidence="2">Uncharacterized protein</fullName>
    </submittedName>
</protein>
<feature type="transmembrane region" description="Helical" evidence="1">
    <location>
        <begin position="12"/>
        <end position="31"/>
    </location>
</feature>
<feature type="transmembrane region" description="Helical" evidence="1">
    <location>
        <begin position="71"/>
        <end position="92"/>
    </location>
</feature>
<accession>A0A1Q2KVT1</accession>
<dbReference type="Proteomes" id="UP000188184">
    <property type="component" value="Chromosome"/>
</dbReference>
<dbReference type="OrthoDB" id="9911236at2"/>
<dbReference type="KEGG" id="pmar:B0X71_03690"/>